<comment type="similarity">
    <text evidence="1">Belongs to the tetraspanin (TM4SF) family.</text>
</comment>
<dbReference type="GO" id="GO:0003723">
    <property type="term" value="F:RNA binding"/>
    <property type="evidence" value="ECO:0007669"/>
    <property type="project" value="TreeGrafter"/>
</dbReference>
<accession>A0AAV5KXE0</accession>
<dbReference type="SMART" id="SM00320">
    <property type="entry name" value="WD40"/>
    <property type="match status" value="3"/>
</dbReference>
<dbReference type="InterPro" id="IPR015943">
    <property type="entry name" value="WD40/YVTN_repeat-like_dom_sf"/>
</dbReference>
<feature type="repeat" description="WD" evidence="4">
    <location>
        <begin position="62"/>
        <end position="96"/>
    </location>
</feature>
<keyword evidence="5" id="KW-0812">Transmembrane</keyword>
<dbReference type="PROSITE" id="PS00421">
    <property type="entry name" value="TM4_1"/>
    <property type="match status" value="1"/>
</dbReference>
<dbReference type="PANTHER" id="PTHR44006">
    <property type="entry name" value="U5 SMALL NUCLEAR RIBONUCLEOPROTEIN 40 KDA PROTEIN"/>
    <property type="match status" value="1"/>
</dbReference>
<evidence type="ECO:0000256" key="1">
    <source>
        <dbReference type="ARBA" id="ARBA00006840"/>
    </source>
</evidence>
<dbReference type="InterPro" id="IPR001680">
    <property type="entry name" value="WD40_rpt"/>
</dbReference>
<organism evidence="6 7">
    <name type="scientific">Rubroshorea leprosula</name>
    <dbReference type="NCBI Taxonomy" id="152421"/>
    <lineage>
        <taxon>Eukaryota</taxon>
        <taxon>Viridiplantae</taxon>
        <taxon>Streptophyta</taxon>
        <taxon>Embryophyta</taxon>
        <taxon>Tracheophyta</taxon>
        <taxon>Spermatophyta</taxon>
        <taxon>Magnoliopsida</taxon>
        <taxon>eudicotyledons</taxon>
        <taxon>Gunneridae</taxon>
        <taxon>Pentapetalae</taxon>
        <taxon>rosids</taxon>
        <taxon>malvids</taxon>
        <taxon>Malvales</taxon>
        <taxon>Dipterocarpaceae</taxon>
        <taxon>Rubroshorea</taxon>
    </lineage>
</organism>
<name>A0AAV5KXE0_9ROSI</name>
<dbReference type="SUPFAM" id="SSF50978">
    <property type="entry name" value="WD40 repeat-like"/>
    <property type="match status" value="1"/>
</dbReference>
<proteinExistence type="inferred from homology"/>
<evidence type="ECO:0000256" key="4">
    <source>
        <dbReference type="PROSITE-ProRule" id="PRU00221"/>
    </source>
</evidence>
<dbReference type="GO" id="GO:0071013">
    <property type="term" value="C:catalytic step 2 spliceosome"/>
    <property type="evidence" value="ECO:0007669"/>
    <property type="project" value="TreeGrafter"/>
</dbReference>
<feature type="transmembrane region" description="Helical" evidence="5">
    <location>
        <begin position="196"/>
        <end position="216"/>
    </location>
</feature>
<dbReference type="EMBL" id="BPVZ01000082">
    <property type="protein sequence ID" value="GKV29282.1"/>
    <property type="molecule type" value="Genomic_DNA"/>
</dbReference>
<reference evidence="6 7" key="1">
    <citation type="journal article" date="2021" name="Commun. Biol.">
        <title>The genome of Shorea leprosula (Dipterocarpaceae) highlights the ecological relevance of drought in aseasonal tropical rainforests.</title>
        <authorList>
            <person name="Ng K.K.S."/>
            <person name="Kobayashi M.J."/>
            <person name="Fawcett J.A."/>
            <person name="Hatakeyama M."/>
            <person name="Paape T."/>
            <person name="Ng C.H."/>
            <person name="Ang C.C."/>
            <person name="Tnah L.H."/>
            <person name="Lee C.T."/>
            <person name="Nishiyama T."/>
            <person name="Sese J."/>
            <person name="O'Brien M.J."/>
            <person name="Copetti D."/>
            <person name="Mohd Noor M.I."/>
            <person name="Ong R.C."/>
            <person name="Putra M."/>
            <person name="Sireger I.Z."/>
            <person name="Indrioko S."/>
            <person name="Kosugi Y."/>
            <person name="Izuno A."/>
            <person name="Isagi Y."/>
            <person name="Lee S.L."/>
            <person name="Shimizu K.K."/>
        </authorList>
    </citation>
    <scope>NUCLEOTIDE SEQUENCE [LARGE SCALE GENOMIC DNA]</scope>
    <source>
        <strain evidence="6">214</strain>
    </source>
</reference>
<dbReference type="InterPro" id="IPR018503">
    <property type="entry name" value="Tetraspanin_CS"/>
</dbReference>
<evidence type="ECO:0000256" key="3">
    <source>
        <dbReference type="ARBA" id="ARBA00022737"/>
    </source>
</evidence>
<dbReference type="PROSITE" id="PS00678">
    <property type="entry name" value="WD_REPEATS_1"/>
    <property type="match status" value="2"/>
</dbReference>
<keyword evidence="7" id="KW-1185">Reference proteome</keyword>
<dbReference type="PROSITE" id="PS50082">
    <property type="entry name" value="WD_REPEATS_2"/>
    <property type="match status" value="2"/>
</dbReference>
<dbReference type="InterPro" id="IPR052234">
    <property type="entry name" value="U5_snRNP_Component"/>
</dbReference>
<evidence type="ECO:0000313" key="6">
    <source>
        <dbReference type="EMBL" id="GKV29282.1"/>
    </source>
</evidence>
<keyword evidence="5" id="KW-0472">Membrane</keyword>
<dbReference type="Proteomes" id="UP001054252">
    <property type="component" value="Unassembled WGS sequence"/>
</dbReference>
<evidence type="ECO:0000256" key="5">
    <source>
        <dbReference type="SAM" id="Phobius"/>
    </source>
</evidence>
<dbReference type="GO" id="GO:0016020">
    <property type="term" value="C:membrane"/>
    <property type="evidence" value="ECO:0007669"/>
    <property type="project" value="InterPro"/>
</dbReference>
<dbReference type="PROSITE" id="PS50294">
    <property type="entry name" value="WD_REPEATS_REGION"/>
    <property type="match status" value="2"/>
</dbReference>
<feature type="transmembrane region" description="Helical" evidence="5">
    <location>
        <begin position="231"/>
        <end position="251"/>
    </location>
</feature>
<evidence type="ECO:0000313" key="7">
    <source>
        <dbReference type="Proteomes" id="UP001054252"/>
    </source>
</evidence>
<keyword evidence="3" id="KW-0677">Repeat</keyword>
<dbReference type="InterPro" id="IPR019775">
    <property type="entry name" value="WD40_repeat_CS"/>
</dbReference>
<dbReference type="AlphaFoldDB" id="A0AAV5KXE0"/>
<dbReference type="PANTHER" id="PTHR44006:SF1">
    <property type="entry name" value="U5 SMALL NUCLEAR RIBONUCLEOPROTEIN 40 KDA PROTEIN"/>
    <property type="match status" value="1"/>
</dbReference>
<keyword evidence="5" id="KW-1133">Transmembrane helix</keyword>
<feature type="repeat" description="WD" evidence="4">
    <location>
        <begin position="105"/>
        <end position="146"/>
    </location>
</feature>
<dbReference type="Gene3D" id="2.130.10.10">
    <property type="entry name" value="YVTN repeat-like/Quinoprotein amine dehydrogenase"/>
    <property type="match status" value="1"/>
</dbReference>
<sequence>MNSVMILVKKVEKKSEIVKGDWERGFKLVKQNYLQNCQAEVEMEVVPREVDNAFLESPIMLLTGHQSAVYTMKFNPAGTVIASGSHDREIFLWNVQGECKNFVVLKGHKNAVLDLHWTTDGTQIISASPDKTLRAWDVETGKQIKKMAEHSSFVNSCCPSRRGPPLVFVNLVAMAFTLHDGGGGDGKRYQKVQTHLLLMTGGFLFLISLLGLNATLRRNNFVVPIYWTPMFFRIVGLIIFVDFTTFIILVTKDAARKEFSRKGCSQHRTVDYTS</sequence>
<keyword evidence="2 4" id="KW-0853">WD repeat</keyword>
<gene>
    <name evidence="6" type="ORF">SLEP1_g38218</name>
</gene>
<comment type="caution">
    <text evidence="6">The sequence shown here is derived from an EMBL/GenBank/DDBJ whole genome shotgun (WGS) entry which is preliminary data.</text>
</comment>
<dbReference type="Pfam" id="PF00400">
    <property type="entry name" value="WD40"/>
    <property type="match status" value="2"/>
</dbReference>
<dbReference type="InterPro" id="IPR036322">
    <property type="entry name" value="WD40_repeat_dom_sf"/>
</dbReference>
<protein>
    <submittedName>
        <fullName evidence="6">Uncharacterized protein</fullName>
    </submittedName>
</protein>
<evidence type="ECO:0000256" key="2">
    <source>
        <dbReference type="ARBA" id="ARBA00022574"/>
    </source>
</evidence>